<evidence type="ECO:0000313" key="2">
    <source>
        <dbReference type="Proteomes" id="UP001056120"/>
    </source>
</evidence>
<keyword evidence="2" id="KW-1185">Reference proteome</keyword>
<name>A0ACB9A5G6_9ASTR</name>
<sequence length="75" mass="8303">MEPVIKFPNFGMSDIHCDLEIGGLGRYLGQRLPVVISSSDSFSNSKIQFVHDTIATVLLLLNPFCICWNGSFPSK</sequence>
<dbReference type="Proteomes" id="UP001056120">
    <property type="component" value="Linkage Group LG25"/>
</dbReference>
<gene>
    <name evidence="1" type="ORF">L1987_75450</name>
</gene>
<proteinExistence type="predicted"/>
<accession>A0ACB9A5G6</accession>
<organism evidence="1 2">
    <name type="scientific">Smallanthus sonchifolius</name>
    <dbReference type="NCBI Taxonomy" id="185202"/>
    <lineage>
        <taxon>Eukaryota</taxon>
        <taxon>Viridiplantae</taxon>
        <taxon>Streptophyta</taxon>
        <taxon>Embryophyta</taxon>
        <taxon>Tracheophyta</taxon>
        <taxon>Spermatophyta</taxon>
        <taxon>Magnoliopsida</taxon>
        <taxon>eudicotyledons</taxon>
        <taxon>Gunneridae</taxon>
        <taxon>Pentapetalae</taxon>
        <taxon>asterids</taxon>
        <taxon>campanulids</taxon>
        <taxon>Asterales</taxon>
        <taxon>Asteraceae</taxon>
        <taxon>Asteroideae</taxon>
        <taxon>Heliantheae alliance</taxon>
        <taxon>Millerieae</taxon>
        <taxon>Smallanthus</taxon>
    </lineage>
</organism>
<reference evidence="1 2" key="2">
    <citation type="journal article" date="2022" name="Mol. Ecol. Resour.">
        <title>The genomes of chicory, endive, great burdock and yacon provide insights into Asteraceae paleo-polyploidization history and plant inulin production.</title>
        <authorList>
            <person name="Fan W."/>
            <person name="Wang S."/>
            <person name="Wang H."/>
            <person name="Wang A."/>
            <person name="Jiang F."/>
            <person name="Liu H."/>
            <person name="Zhao H."/>
            <person name="Xu D."/>
            <person name="Zhang Y."/>
        </authorList>
    </citation>
    <scope>NUCLEOTIDE SEQUENCE [LARGE SCALE GENOMIC DNA]</scope>
    <source>
        <strain evidence="2">cv. Yunnan</strain>
        <tissue evidence="1">Leaves</tissue>
    </source>
</reference>
<evidence type="ECO:0000313" key="1">
    <source>
        <dbReference type="EMBL" id="KAI3705216.1"/>
    </source>
</evidence>
<reference evidence="2" key="1">
    <citation type="journal article" date="2022" name="Mol. Ecol. Resour.">
        <title>The genomes of chicory, endive, great burdock and yacon provide insights into Asteraceae palaeo-polyploidization history and plant inulin production.</title>
        <authorList>
            <person name="Fan W."/>
            <person name="Wang S."/>
            <person name="Wang H."/>
            <person name="Wang A."/>
            <person name="Jiang F."/>
            <person name="Liu H."/>
            <person name="Zhao H."/>
            <person name="Xu D."/>
            <person name="Zhang Y."/>
        </authorList>
    </citation>
    <scope>NUCLEOTIDE SEQUENCE [LARGE SCALE GENOMIC DNA]</scope>
    <source>
        <strain evidence="2">cv. Yunnan</strain>
    </source>
</reference>
<comment type="caution">
    <text evidence="1">The sequence shown here is derived from an EMBL/GenBank/DDBJ whole genome shotgun (WGS) entry which is preliminary data.</text>
</comment>
<protein>
    <submittedName>
        <fullName evidence="1">Uncharacterized protein</fullName>
    </submittedName>
</protein>
<dbReference type="EMBL" id="CM042042">
    <property type="protein sequence ID" value="KAI3705216.1"/>
    <property type="molecule type" value="Genomic_DNA"/>
</dbReference>